<dbReference type="PANTHER" id="PTHR42783:SF3">
    <property type="entry name" value="GLUTAMATE SYNTHASE [NADPH] SMALL CHAIN-RELATED"/>
    <property type="match status" value="1"/>
</dbReference>
<dbReference type="SUPFAM" id="SSF54862">
    <property type="entry name" value="4Fe-4S ferredoxins"/>
    <property type="match status" value="1"/>
</dbReference>
<dbReference type="SUPFAM" id="SSF46548">
    <property type="entry name" value="alpha-helical ferredoxin"/>
    <property type="match status" value="1"/>
</dbReference>
<keyword evidence="1" id="KW-0479">Metal-binding</keyword>
<dbReference type="InterPro" id="IPR036188">
    <property type="entry name" value="FAD/NAD-bd_sf"/>
</dbReference>
<dbReference type="PROSITE" id="PS00198">
    <property type="entry name" value="4FE4S_FER_1"/>
    <property type="match status" value="2"/>
</dbReference>
<gene>
    <name evidence="5" type="ORF">XE03_1391</name>
</gene>
<evidence type="ECO:0000256" key="1">
    <source>
        <dbReference type="ARBA" id="ARBA00022723"/>
    </source>
</evidence>
<dbReference type="InterPro" id="IPR017900">
    <property type="entry name" value="4Fe4S_Fe_S_CS"/>
</dbReference>
<dbReference type="Pfam" id="PF07992">
    <property type="entry name" value="Pyr_redox_2"/>
    <property type="match status" value="1"/>
</dbReference>
<keyword evidence="2" id="KW-0408">Iron</keyword>
<dbReference type="Pfam" id="PF12838">
    <property type="entry name" value="Fer4_7"/>
    <property type="match status" value="1"/>
</dbReference>
<evidence type="ECO:0000313" key="6">
    <source>
        <dbReference type="Proteomes" id="UP000053467"/>
    </source>
</evidence>
<keyword evidence="3" id="KW-0411">Iron-sulfur</keyword>
<dbReference type="Gene3D" id="1.10.1060.10">
    <property type="entry name" value="Alpha-helical ferredoxin"/>
    <property type="match status" value="1"/>
</dbReference>
<dbReference type="InterPro" id="IPR009051">
    <property type="entry name" value="Helical_ferredxn"/>
</dbReference>
<evidence type="ECO:0000256" key="2">
    <source>
        <dbReference type="ARBA" id="ARBA00023004"/>
    </source>
</evidence>
<evidence type="ECO:0000259" key="4">
    <source>
        <dbReference type="PROSITE" id="PS51379"/>
    </source>
</evidence>
<comment type="caution">
    <text evidence="5">The sequence shown here is derived from an EMBL/GenBank/DDBJ whole genome shotgun (WGS) entry which is preliminary data.</text>
</comment>
<dbReference type="SUPFAM" id="SSF51971">
    <property type="entry name" value="Nucleotide-binding domain"/>
    <property type="match status" value="1"/>
</dbReference>
<dbReference type="Pfam" id="PF14691">
    <property type="entry name" value="Fer4_20"/>
    <property type="match status" value="1"/>
</dbReference>
<sequence>MDYRKKSILGPLSSLKYLFKDPITVRYPKENKKTYPDVEGVSPQYRGRHINDLEKCIGCGTCMDICPTGAIEMVEFDDVKEKFGATKKRPVIDYGRCCFCAFCVDVCTSSSLSMSREFLHSFETPVELQKDDMGEEISKFFILRPDMEFSSNPGWKTDNEYSWLELERVCMGMIDPEERINSFIEIVKGYSKDQAIKEAERCVSCGLCKDACPIHMDIPEYIQAIFDDDVKESVKQIYKTNPLPEVCGRVCTHKCETACSIGHRGEPVAIRWLKRYAVDSLPLDEYKKILQTKPIKQVNKKVAIIGSGPAGLSAAYFLTLMGYKVTVYEENEKAGGIMRYGIPAYRLPDEALDKDLDFIISLGVEIKTNYKIDQEKFKRMYEENNAIVLSTGFNLGRSTRVPGTEREGVVQALDFLQEVRDYLTGKRTDVQITDNVLVIGGGNVAFDCSRSVARLQKMKYGKVKVTQVCLETLDIIPADKEEVEESGEEGVVLICGRGPKQIIIDENGHIKGLDSMKCESVFDENMNFNPHFNEEDRLICEATMIIEAIGQAPDYSYIPDEIKSKMKFERGKIVLDKDFSTGVEKLFAAGDIVRGPDIVNGIATGLNAAIGIDKKFTT</sequence>
<dbReference type="InterPro" id="IPR017896">
    <property type="entry name" value="4Fe4S_Fe-S-bd"/>
</dbReference>
<dbReference type="GO" id="GO:0016491">
    <property type="term" value="F:oxidoreductase activity"/>
    <property type="evidence" value="ECO:0007669"/>
    <property type="project" value="InterPro"/>
</dbReference>
<feature type="domain" description="4Fe-4S ferredoxin-type" evidence="4">
    <location>
        <begin position="88"/>
        <end position="117"/>
    </location>
</feature>
<dbReference type="AlphaFoldDB" id="A0A124G075"/>
<name>A0A124G075_UNCT6</name>
<dbReference type="PRINTS" id="PR00368">
    <property type="entry name" value="FADPNR"/>
</dbReference>
<dbReference type="InterPro" id="IPR028261">
    <property type="entry name" value="DPD_II"/>
</dbReference>
<dbReference type="Gene3D" id="3.50.50.60">
    <property type="entry name" value="FAD/NAD(P)-binding domain"/>
    <property type="match status" value="3"/>
</dbReference>
<dbReference type="GO" id="GO:0046872">
    <property type="term" value="F:metal ion binding"/>
    <property type="evidence" value="ECO:0007669"/>
    <property type="project" value="UniProtKB-KW"/>
</dbReference>
<dbReference type="EMBL" id="LGGX01000015">
    <property type="protein sequence ID" value="KUK86602.1"/>
    <property type="molecule type" value="Genomic_DNA"/>
</dbReference>
<evidence type="ECO:0000313" key="5">
    <source>
        <dbReference type="EMBL" id="KUK86602.1"/>
    </source>
</evidence>
<dbReference type="PATRIC" id="fig|1635277.3.peg.508"/>
<feature type="domain" description="4Fe-4S ferredoxin-type" evidence="4">
    <location>
        <begin position="47"/>
        <end position="76"/>
    </location>
</feature>
<accession>A0A124G075</accession>
<dbReference type="PANTHER" id="PTHR42783">
    <property type="entry name" value="GLUTAMATE SYNTHASE [NADPH] SMALL CHAIN"/>
    <property type="match status" value="1"/>
</dbReference>
<feature type="domain" description="4Fe-4S ferredoxin-type" evidence="4">
    <location>
        <begin position="193"/>
        <end position="224"/>
    </location>
</feature>
<dbReference type="InterPro" id="IPR023753">
    <property type="entry name" value="FAD/NAD-binding_dom"/>
</dbReference>
<dbReference type="PRINTS" id="PR00469">
    <property type="entry name" value="PNDRDTASEII"/>
</dbReference>
<proteinExistence type="predicted"/>
<dbReference type="Gene3D" id="3.30.70.3270">
    <property type="match status" value="1"/>
</dbReference>
<dbReference type="GO" id="GO:0051536">
    <property type="term" value="F:iron-sulfur cluster binding"/>
    <property type="evidence" value="ECO:0007669"/>
    <property type="project" value="UniProtKB-KW"/>
</dbReference>
<organism evidence="5 6">
    <name type="scientific">candidate division TA06 bacterium 34_109</name>
    <dbReference type="NCBI Taxonomy" id="1635277"/>
    <lineage>
        <taxon>Bacteria</taxon>
        <taxon>Bacteria division TA06</taxon>
    </lineage>
</organism>
<protein>
    <submittedName>
        <fullName evidence="5">4Fe-4S ferredoxin iron-sulfur binding domain protein</fullName>
    </submittedName>
</protein>
<dbReference type="PROSITE" id="PS51379">
    <property type="entry name" value="4FE4S_FER_2"/>
    <property type="match status" value="3"/>
</dbReference>
<evidence type="ECO:0000256" key="3">
    <source>
        <dbReference type="ARBA" id="ARBA00023014"/>
    </source>
</evidence>
<reference evidence="6" key="1">
    <citation type="journal article" date="2015" name="MBio">
        <title>Genome-Resolved Metagenomic Analysis Reveals Roles for Candidate Phyla and Other Microbial Community Members in Biogeochemical Transformations in Oil Reservoirs.</title>
        <authorList>
            <person name="Hu P."/>
            <person name="Tom L."/>
            <person name="Singh A."/>
            <person name="Thomas B.C."/>
            <person name="Baker B.J."/>
            <person name="Piceno Y.M."/>
            <person name="Andersen G.L."/>
            <person name="Banfield J.F."/>
        </authorList>
    </citation>
    <scope>NUCLEOTIDE SEQUENCE [LARGE SCALE GENOMIC DNA]</scope>
</reference>
<dbReference type="Proteomes" id="UP000053467">
    <property type="component" value="Unassembled WGS sequence"/>
</dbReference>